<accession>A0A7C4Y588</accession>
<dbReference type="Pfam" id="PF07009">
    <property type="entry name" value="NusG_II"/>
    <property type="match status" value="1"/>
</dbReference>
<proteinExistence type="predicted"/>
<sequence length="123" mass="13802">MKTGDRIILILILVSLLLGIAINRYAGKTNEKYVEILVDGKLYEKIPLYPELRKTPFMVKSSEGYLYVEISEGRVRVIDSTCTDKLCVKEGWISHIGESIVCLPNRISITIVGGDTYVDSVSY</sequence>
<reference evidence="1" key="1">
    <citation type="journal article" date="2020" name="mSystems">
        <title>Genome- and Community-Level Interaction Insights into Carbon Utilization and Element Cycling Functions of Hydrothermarchaeota in Hydrothermal Sediment.</title>
        <authorList>
            <person name="Zhou Z."/>
            <person name="Liu Y."/>
            <person name="Xu W."/>
            <person name="Pan J."/>
            <person name="Luo Z.H."/>
            <person name="Li M."/>
        </authorList>
    </citation>
    <scope>NUCLEOTIDE SEQUENCE [LARGE SCALE GENOMIC DNA]</scope>
    <source>
        <strain evidence="1">SpSt-794</strain>
    </source>
</reference>
<organism evidence="1">
    <name type="scientific">Caldisericum exile</name>
    <dbReference type="NCBI Taxonomy" id="693075"/>
    <lineage>
        <taxon>Bacteria</taxon>
        <taxon>Pseudomonadati</taxon>
        <taxon>Caldisericota/Cryosericota group</taxon>
        <taxon>Caldisericota</taxon>
        <taxon>Caldisericia</taxon>
        <taxon>Caldisericales</taxon>
        <taxon>Caldisericaceae</taxon>
        <taxon>Caldisericum</taxon>
    </lineage>
</organism>
<protein>
    <submittedName>
        <fullName evidence="1">NusG domain II-containing protein</fullName>
    </submittedName>
</protein>
<dbReference type="EMBL" id="DTHV01000045">
    <property type="protein sequence ID" value="HGW60102.1"/>
    <property type="molecule type" value="Genomic_DNA"/>
</dbReference>
<gene>
    <name evidence="1" type="ORF">ENV82_01490</name>
</gene>
<dbReference type="Gene3D" id="2.60.320.10">
    <property type="entry name" value="N-utilization substance G protein NusG, insert domain"/>
    <property type="match status" value="1"/>
</dbReference>
<dbReference type="InterPro" id="IPR038690">
    <property type="entry name" value="NusG_2_sf"/>
</dbReference>
<comment type="caution">
    <text evidence="1">The sequence shown here is derived from an EMBL/GenBank/DDBJ whole genome shotgun (WGS) entry which is preliminary data.</text>
</comment>
<dbReference type="CDD" id="cd09911">
    <property type="entry name" value="Lin0431_like"/>
    <property type="match status" value="1"/>
</dbReference>
<evidence type="ECO:0000313" key="1">
    <source>
        <dbReference type="EMBL" id="HGW60102.1"/>
    </source>
</evidence>
<name>A0A7C4Y588_9BACT</name>
<dbReference type="AlphaFoldDB" id="A0A7C4Y588"/>